<dbReference type="PRINTS" id="PR00368">
    <property type="entry name" value="FADPNR"/>
</dbReference>
<name>A0A2U1ZWT1_9MICO</name>
<comment type="similarity">
    <text evidence="4">Belongs to the nitrite and sulfite reductase 4Fe-4S domain family.</text>
</comment>
<evidence type="ECO:0000256" key="10">
    <source>
        <dbReference type="SAM" id="MobiDB-lite"/>
    </source>
</evidence>
<evidence type="ECO:0000259" key="11">
    <source>
        <dbReference type="Pfam" id="PF04324"/>
    </source>
</evidence>
<evidence type="ECO:0000259" key="12">
    <source>
        <dbReference type="Pfam" id="PF07992"/>
    </source>
</evidence>
<organism evidence="13 14">
    <name type="scientific">Serinibacter arcticus</name>
    <dbReference type="NCBI Taxonomy" id="1655435"/>
    <lineage>
        <taxon>Bacteria</taxon>
        <taxon>Bacillati</taxon>
        <taxon>Actinomycetota</taxon>
        <taxon>Actinomycetes</taxon>
        <taxon>Micrococcales</taxon>
        <taxon>Beutenbergiaceae</taxon>
        <taxon>Serinibacter</taxon>
    </lineage>
</organism>
<dbReference type="OrthoDB" id="1145at2"/>
<feature type="domain" description="FAD/NAD(P)-binding" evidence="12">
    <location>
        <begin position="1"/>
        <end position="295"/>
    </location>
</feature>
<evidence type="ECO:0000256" key="4">
    <source>
        <dbReference type="ARBA" id="ARBA00010429"/>
    </source>
</evidence>
<comment type="caution">
    <text evidence="13">The sequence shown here is derived from an EMBL/GenBank/DDBJ whole genome shotgun (WGS) entry which is preliminary data.</text>
</comment>
<accession>A0A2U1ZWT1</accession>
<protein>
    <submittedName>
        <fullName evidence="13">FAD/NAD(P)-binding oxidoreductase</fullName>
    </submittedName>
</protein>
<dbReference type="Gene3D" id="1.10.10.1100">
    <property type="entry name" value="BFD-like [2Fe-2S]-binding domain"/>
    <property type="match status" value="1"/>
</dbReference>
<feature type="region of interest" description="Disordered" evidence="10">
    <location>
        <begin position="314"/>
        <end position="341"/>
    </location>
</feature>
<evidence type="ECO:0000256" key="1">
    <source>
        <dbReference type="ARBA" id="ARBA00001929"/>
    </source>
</evidence>
<dbReference type="AlphaFoldDB" id="A0A2U1ZWT1"/>
<dbReference type="PANTHER" id="PTHR43809:SF1">
    <property type="entry name" value="NITRITE REDUCTASE (NADH) LARGE SUBUNIT"/>
    <property type="match status" value="1"/>
</dbReference>
<comment type="pathway">
    <text evidence="3">Nitrogen metabolism; nitrate reduction (assimilation).</text>
</comment>
<keyword evidence="6" id="KW-0479">Metal-binding</keyword>
<dbReference type="Pfam" id="PF04324">
    <property type="entry name" value="Fer2_BFD"/>
    <property type="match status" value="1"/>
</dbReference>
<dbReference type="RefSeq" id="WP_109229781.1">
    <property type="nucleotide sequence ID" value="NZ_PYHR01000002.1"/>
</dbReference>
<dbReference type="GO" id="GO:0046872">
    <property type="term" value="F:metal ion binding"/>
    <property type="evidence" value="ECO:0007669"/>
    <property type="project" value="UniProtKB-KW"/>
</dbReference>
<evidence type="ECO:0000256" key="5">
    <source>
        <dbReference type="ARBA" id="ARBA00022617"/>
    </source>
</evidence>
<keyword evidence="7" id="KW-0560">Oxidoreductase</keyword>
<dbReference type="GO" id="GO:0016491">
    <property type="term" value="F:oxidoreductase activity"/>
    <property type="evidence" value="ECO:0007669"/>
    <property type="project" value="UniProtKB-KW"/>
</dbReference>
<evidence type="ECO:0000256" key="7">
    <source>
        <dbReference type="ARBA" id="ARBA00023002"/>
    </source>
</evidence>
<dbReference type="PANTHER" id="PTHR43809">
    <property type="entry name" value="NITRITE REDUCTASE (NADH) LARGE SUBUNIT"/>
    <property type="match status" value="1"/>
</dbReference>
<evidence type="ECO:0000256" key="2">
    <source>
        <dbReference type="ARBA" id="ARBA00001966"/>
    </source>
</evidence>
<keyword evidence="5" id="KW-0349">Heme</keyword>
<keyword evidence="8" id="KW-0408">Iron</keyword>
<evidence type="ECO:0000313" key="14">
    <source>
        <dbReference type="Proteomes" id="UP000245166"/>
    </source>
</evidence>
<dbReference type="InterPro" id="IPR036188">
    <property type="entry name" value="FAD/NAD-bd_sf"/>
</dbReference>
<evidence type="ECO:0000313" key="13">
    <source>
        <dbReference type="EMBL" id="PWD51400.1"/>
    </source>
</evidence>
<evidence type="ECO:0000256" key="6">
    <source>
        <dbReference type="ARBA" id="ARBA00022723"/>
    </source>
</evidence>
<sequence length="518" mass="52426">MRVVVVGHGMVGHRVLDELAAHRPAGDVDDVVVLGAEQAEPYNRVLLSEVVAGRYAPSSIRLPALGERCGRILTGRRAVHLDRAARLVVDDAGQSHPYDALILATGASARVPDVEGLADLPLLADAGVHVLRGVDDAVGILAQVHDARRATVVGGGVLGLEIALALVGHGLATTLVHGGDTVMDRQLGPAAGAAAAGALETAGVRVRTGARPTAVGHRDGRVTSLTLADGSQLLTDLVVLAAGTQPDVDLARAAGLPVSRGIVVGADLASPGDPRVFAVGDCAQPPQGSTGLVAQGWEQARRLAVVIERRRAALTSGEPPVAESDPTDPIDPADGGELPLPAGGTDVVRVKGAGIDVVSMGVSGGTHRPDGARRLALADPDGGRYLELVVLDRRVVGATCVGGGRVASDLVAAYTRGTLVPADPAQLLLRPVAGAAVTTDSPLRMPDSATLCRCNSVTKGQVVAAWRDGARSVGDVAACTRATTGCGGCADAVGGVVEWLRESDPEQASAPARDAAGV</sequence>
<dbReference type="InterPro" id="IPR041854">
    <property type="entry name" value="BFD-like_2Fe2S-bd_dom_sf"/>
</dbReference>
<dbReference type="InterPro" id="IPR007419">
    <property type="entry name" value="BFD-like_2Fe2S-bd_dom"/>
</dbReference>
<evidence type="ECO:0000256" key="8">
    <source>
        <dbReference type="ARBA" id="ARBA00023004"/>
    </source>
</evidence>
<dbReference type="Gene3D" id="3.50.50.60">
    <property type="entry name" value="FAD/NAD(P)-binding domain"/>
    <property type="match status" value="2"/>
</dbReference>
<dbReference type="Proteomes" id="UP000245166">
    <property type="component" value="Unassembled WGS sequence"/>
</dbReference>
<keyword evidence="14" id="KW-1185">Reference proteome</keyword>
<dbReference type="InterPro" id="IPR052034">
    <property type="entry name" value="NasD-like"/>
</dbReference>
<dbReference type="SUPFAM" id="SSF51905">
    <property type="entry name" value="FAD/NAD(P)-binding domain"/>
    <property type="match status" value="1"/>
</dbReference>
<dbReference type="InterPro" id="IPR023753">
    <property type="entry name" value="FAD/NAD-binding_dom"/>
</dbReference>
<evidence type="ECO:0000256" key="3">
    <source>
        <dbReference type="ARBA" id="ARBA00005096"/>
    </source>
</evidence>
<dbReference type="GO" id="GO:0051536">
    <property type="term" value="F:iron-sulfur cluster binding"/>
    <property type="evidence" value="ECO:0007669"/>
    <property type="project" value="UniProtKB-KW"/>
</dbReference>
<keyword evidence="9" id="KW-0411">Iron-sulfur</keyword>
<comment type="cofactor">
    <cofactor evidence="1">
        <name>siroheme</name>
        <dbReference type="ChEBI" id="CHEBI:60052"/>
    </cofactor>
</comment>
<dbReference type="EMBL" id="PYHR01000002">
    <property type="protein sequence ID" value="PWD51400.1"/>
    <property type="molecule type" value="Genomic_DNA"/>
</dbReference>
<comment type="cofactor">
    <cofactor evidence="2">
        <name>[4Fe-4S] cluster</name>
        <dbReference type="ChEBI" id="CHEBI:49883"/>
    </cofactor>
</comment>
<dbReference type="PRINTS" id="PR00411">
    <property type="entry name" value="PNDRDTASEI"/>
</dbReference>
<dbReference type="Pfam" id="PF07992">
    <property type="entry name" value="Pyr_redox_2"/>
    <property type="match status" value="1"/>
</dbReference>
<feature type="domain" description="BFD-like [2Fe-2S]-binding" evidence="11">
    <location>
        <begin position="451"/>
        <end position="495"/>
    </location>
</feature>
<gene>
    <name evidence="13" type="ORF">C8046_12760</name>
</gene>
<proteinExistence type="inferred from homology"/>
<reference evidence="13 14" key="1">
    <citation type="submission" date="2018-03" db="EMBL/GenBank/DDBJ databases">
        <title>Genome assembly of novel Miniimonas species PCH200.</title>
        <authorList>
            <person name="Thakur V."/>
            <person name="Kumar V."/>
            <person name="Singh D."/>
        </authorList>
    </citation>
    <scope>NUCLEOTIDE SEQUENCE [LARGE SCALE GENOMIC DNA]</scope>
    <source>
        <strain evidence="13 14">PCH200</strain>
    </source>
</reference>
<evidence type="ECO:0000256" key="9">
    <source>
        <dbReference type="ARBA" id="ARBA00023014"/>
    </source>
</evidence>